<dbReference type="InterPro" id="IPR046450">
    <property type="entry name" value="PA_dom_sf"/>
</dbReference>
<accession>A0A2Z6LHR7</accession>
<keyword evidence="3" id="KW-0645">Protease</keyword>
<evidence type="ECO:0000256" key="5">
    <source>
        <dbReference type="ARBA" id="ARBA00022801"/>
    </source>
</evidence>
<name>A0A2Z6LHR7_TRISU</name>
<dbReference type="InterPro" id="IPR036852">
    <property type="entry name" value="Peptidase_S8/S53_dom_sf"/>
</dbReference>
<evidence type="ECO:0000259" key="11">
    <source>
        <dbReference type="Pfam" id="PF17766"/>
    </source>
</evidence>
<keyword evidence="7" id="KW-0325">Glycoprotein</keyword>
<feature type="domain" description="Subtilisin-like protease fibronectin type-III" evidence="11">
    <location>
        <begin position="346"/>
        <end position="439"/>
    </location>
</feature>
<dbReference type="Pfam" id="PF05922">
    <property type="entry name" value="Inhibitor_I9"/>
    <property type="match status" value="1"/>
</dbReference>
<dbReference type="Proteomes" id="UP000242715">
    <property type="component" value="Unassembled WGS sequence"/>
</dbReference>
<dbReference type="InterPro" id="IPR041469">
    <property type="entry name" value="Subtilisin-like_FN3"/>
</dbReference>
<sequence>MWYTKHSLFFLFFIILFSSLFQSPVFAVKKTYVVYLGSHEHGEGVMEADFHRVTETHHKFLQSYVGSYEKAKEAMIYSYTRNINGFAAILNEKEAADIAEHPDVVSVLLNRGRKLHTTHSWEFMSMEHNGVVHSKSLFRKARYGEDVIIGNLDTGVWPESPSFRDEGIGPIPSRWKGKCQTTDFRCNSTLCQRGTIDPKKARGHILVCLRGISARLEKSLVAFEAGAVGMILCNDQDSGNELIADPHFLPSSQITYEDGVAVFAYINSTKTRSNSAKPILDANVKATPFAYGSGHIRPNRAMDPGLVYELNINDYLSFLCFIGYNQTQISMFSGTRYHCDDINILDFNYPTITIPKLYGSVTLRRKLKNVGPPGTYNATLRVPAGVSIYVQPNILKFDNIGDEKSFNLTVEVKRSGLATVFGGLTWSDGIHYVRSPIVVGGVKG</sequence>
<dbReference type="GO" id="GO:0004252">
    <property type="term" value="F:serine-type endopeptidase activity"/>
    <property type="evidence" value="ECO:0007669"/>
    <property type="project" value="InterPro"/>
</dbReference>
<evidence type="ECO:0000259" key="9">
    <source>
        <dbReference type="Pfam" id="PF02225"/>
    </source>
</evidence>
<dbReference type="Pfam" id="PF02225">
    <property type="entry name" value="PA"/>
    <property type="match status" value="1"/>
</dbReference>
<dbReference type="InterPro" id="IPR003137">
    <property type="entry name" value="PA_domain"/>
</dbReference>
<dbReference type="Gene3D" id="2.60.40.2310">
    <property type="match status" value="1"/>
</dbReference>
<feature type="chain" id="PRO_5016306562" description="Subtilisin-like protease fibronectin type-III domain-containing protein" evidence="8">
    <location>
        <begin position="28"/>
        <end position="444"/>
    </location>
</feature>
<evidence type="ECO:0000256" key="3">
    <source>
        <dbReference type="ARBA" id="ARBA00022670"/>
    </source>
</evidence>
<keyword evidence="6" id="KW-0720">Serine protease</keyword>
<protein>
    <recommendedName>
        <fullName evidence="14">Subtilisin-like protease fibronectin type-III domain-containing protein</fullName>
    </recommendedName>
</protein>
<dbReference type="GO" id="GO:0006508">
    <property type="term" value="P:proteolysis"/>
    <property type="evidence" value="ECO:0007669"/>
    <property type="project" value="UniProtKB-KW"/>
</dbReference>
<dbReference type="SUPFAM" id="SSF52743">
    <property type="entry name" value="Subtilisin-like"/>
    <property type="match status" value="1"/>
</dbReference>
<dbReference type="GO" id="GO:0005576">
    <property type="term" value="C:extracellular region"/>
    <property type="evidence" value="ECO:0007669"/>
    <property type="project" value="UniProtKB-SubCell"/>
</dbReference>
<dbReference type="InterPro" id="IPR037045">
    <property type="entry name" value="S8pro/Inhibitor_I9_sf"/>
</dbReference>
<dbReference type="Gene3D" id="3.30.70.80">
    <property type="entry name" value="Peptidase S8 propeptide/proteinase inhibitor I9"/>
    <property type="match status" value="1"/>
</dbReference>
<keyword evidence="13" id="KW-1185">Reference proteome</keyword>
<dbReference type="SUPFAM" id="SSF52025">
    <property type="entry name" value="PA domain"/>
    <property type="match status" value="1"/>
</dbReference>
<dbReference type="InterPro" id="IPR010259">
    <property type="entry name" value="S8pro/Inhibitor_I9"/>
</dbReference>
<evidence type="ECO:0000256" key="8">
    <source>
        <dbReference type="SAM" id="SignalP"/>
    </source>
</evidence>
<evidence type="ECO:0008006" key="14">
    <source>
        <dbReference type="Google" id="ProtNLM"/>
    </source>
</evidence>
<proteinExistence type="inferred from homology"/>
<dbReference type="AlphaFoldDB" id="A0A2Z6LHR7"/>
<gene>
    <name evidence="12" type="ORF">TSUD_204000</name>
</gene>
<dbReference type="CDD" id="cd02120">
    <property type="entry name" value="PA_subtilisin_like"/>
    <property type="match status" value="1"/>
</dbReference>
<dbReference type="Gene3D" id="3.40.50.200">
    <property type="entry name" value="Peptidase S8/S53 domain"/>
    <property type="match status" value="2"/>
</dbReference>
<dbReference type="EMBL" id="DF973146">
    <property type="protein sequence ID" value="GAU14751.1"/>
    <property type="molecule type" value="Genomic_DNA"/>
</dbReference>
<dbReference type="InterPro" id="IPR045051">
    <property type="entry name" value="SBT"/>
</dbReference>
<evidence type="ECO:0000256" key="4">
    <source>
        <dbReference type="ARBA" id="ARBA00022729"/>
    </source>
</evidence>
<feature type="signal peptide" evidence="8">
    <location>
        <begin position="1"/>
        <end position="27"/>
    </location>
</feature>
<dbReference type="OrthoDB" id="206201at2759"/>
<comment type="similarity">
    <text evidence="2">Belongs to the peptidase S8 family.</text>
</comment>
<evidence type="ECO:0000256" key="1">
    <source>
        <dbReference type="ARBA" id="ARBA00004613"/>
    </source>
</evidence>
<dbReference type="PANTHER" id="PTHR10795">
    <property type="entry name" value="PROPROTEIN CONVERTASE SUBTILISIN/KEXIN"/>
    <property type="match status" value="1"/>
</dbReference>
<keyword evidence="4 8" id="KW-0732">Signal</keyword>
<evidence type="ECO:0000256" key="7">
    <source>
        <dbReference type="ARBA" id="ARBA00023180"/>
    </source>
</evidence>
<evidence type="ECO:0000259" key="10">
    <source>
        <dbReference type="Pfam" id="PF05922"/>
    </source>
</evidence>
<dbReference type="FunFam" id="3.30.70.80:FF:000002">
    <property type="entry name" value="Subtilisin-like protease SBT5.3"/>
    <property type="match status" value="1"/>
</dbReference>
<feature type="domain" description="Inhibitor I9" evidence="10">
    <location>
        <begin position="31"/>
        <end position="116"/>
    </location>
</feature>
<evidence type="ECO:0000313" key="13">
    <source>
        <dbReference type="Proteomes" id="UP000242715"/>
    </source>
</evidence>
<comment type="subcellular location">
    <subcellularLocation>
        <location evidence="1">Secreted</location>
    </subcellularLocation>
</comment>
<dbReference type="Pfam" id="PF17766">
    <property type="entry name" value="fn3_6"/>
    <property type="match status" value="1"/>
</dbReference>
<evidence type="ECO:0000256" key="6">
    <source>
        <dbReference type="ARBA" id="ARBA00022825"/>
    </source>
</evidence>
<keyword evidence="5" id="KW-0378">Hydrolase</keyword>
<feature type="domain" description="PA" evidence="9">
    <location>
        <begin position="190"/>
        <end position="261"/>
    </location>
</feature>
<evidence type="ECO:0000313" key="12">
    <source>
        <dbReference type="EMBL" id="GAU14751.1"/>
    </source>
</evidence>
<dbReference type="Gene3D" id="3.50.30.30">
    <property type="match status" value="1"/>
</dbReference>
<evidence type="ECO:0000256" key="2">
    <source>
        <dbReference type="ARBA" id="ARBA00011073"/>
    </source>
</evidence>
<organism evidence="12 13">
    <name type="scientific">Trifolium subterraneum</name>
    <name type="common">Subterranean clover</name>
    <dbReference type="NCBI Taxonomy" id="3900"/>
    <lineage>
        <taxon>Eukaryota</taxon>
        <taxon>Viridiplantae</taxon>
        <taxon>Streptophyta</taxon>
        <taxon>Embryophyta</taxon>
        <taxon>Tracheophyta</taxon>
        <taxon>Spermatophyta</taxon>
        <taxon>Magnoliopsida</taxon>
        <taxon>eudicotyledons</taxon>
        <taxon>Gunneridae</taxon>
        <taxon>Pentapetalae</taxon>
        <taxon>rosids</taxon>
        <taxon>fabids</taxon>
        <taxon>Fabales</taxon>
        <taxon>Fabaceae</taxon>
        <taxon>Papilionoideae</taxon>
        <taxon>50 kb inversion clade</taxon>
        <taxon>NPAAA clade</taxon>
        <taxon>Hologalegina</taxon>
        <taxon>IRL clade</taxon>
        <taxon>Trifolieae</taxon>
        <taxon>Trifolium</taxon>
    </lineage>
</organism>
<reference evidence="13" key="1">
    <citation type="journal article" date="2017" name="Front. Plant Sci.">
        <title>Climate Clever Clovers: New Paradigm to Reduce the Environmental Footprint of Ruminants by Breeding Low Methanogenic Forages Utilizing Haplotype Variation.</title>
        <authorList>
            <person name="Kaur P."/>
            <person name="Appels R."/>
            <person name="Bayer P.E."/>
            <person name="Keeble-Gagnere G."/>
            <person name="Wang J."/>
            <person name="Hirakawa H."/>
            <person name="Shirasawa K."/>
            <person name="Vercoe P."/>
            <person name="Stefanova K."/>
            <person name="Durmic Z."/>
            <person name="Nichols P."/>
            <person name="Revell C."/>
            <person name="Isobe S.N."/>
            <person name="Edwards D."/>
            <person name="Erskine W."/>
        </authorList>
    </citation>
    <scope>NUCLEOTIDE SEQUENCE [LARGE SCALE GENOMIC DNA]</scope>
    <source>
        <strain evidence="13">cv. Daliak</strain>
    </source>
</reference>